<name>A0A0P7WL86_SCLFO</name>
<organism evidence="4 5">
    <name type="scientific">Scleropages formosus</name>
    <name type="common">Asian bonytongue</name>
    <name type="synonym">Osteoglossum formosum</name>
    <dbReference type="NCBI Taxonomy" id="113540"/>
    <lineage>
        <taxon>Eukaryota</taxon>
        <taxon>Metazoa</taxon>
        <taxon>Chordata</taxon>
        <taxon>Craniata</taxon>
        <taxon>Vertebrata</taxon>
        <taxon>Euteleostomi</taxon>
        <taxon>Actinopterygii</taxon>
        <taxon>Neopterygii</taxon>
        <taxon>Teleostei</taxon>
        <taxon>Osteoglossocephala</taxon>
        <taxon>Osteoglossomorpha</taxon>
        <taxon>Osteoglossiformes</taxon>
        <taxon>Osteoglossidae</taxon>
        <taxon>Scleropages</taxon>
    </lineage>
</organism>
<dbReference type="SUPFAM" id="SSF51045">
    <property type="entry name" value="WW domain"/>
    <property type="match status" value="1"/>
</dbReference>
<dbReference type="InterPro" id="IPR050729">
    <property type="entry name" value="Rho-GAP"/>
</dbReference>
<evidence type="ECO:0000259" key="3">
    <source>
        <dbReference type="PROSITE" id="PS50020"/>
    </source>
</evidence>
<dbReference type="Gene3D" id="2.20.70.10">
    <property type="match status" value="1"/>
</dbReference>
<accession>A0A0P7WL86</accession>
<evidence type="ECO:0000313" key="4">
    <source>
        <dbReference type="EMBL" id="KPP64474.1"/>
    </source>
</evidence>
<evidence type="ECO:0000313" key="5">
    <source>
        <dbReference type="Proteomes" id="UP000034805"/>
    </source>
</evidence>
<feature type="compositionally biased region" description="Polar residues" evidence="2">
    <location>
        <begin position="79"/>
        <end position="88"/>
    </location>
</feature>
<proteinExistence type="predicted"/>
<dbReference type="PANTHER" id="PTHR23176:SF103">
    <property type="entry name" value="RHO GTPASE-ACTIVATING PROTEIN 9"/>
    <property type="match status" value="1"/>
</dbReference>
<feature type="domain" description="WW" evidence="3">
    <location>
        <begin position="47"/>
        <end position="75"/>
    </location>
</feature>
<evidence type="ECO:0000256" key="2">
    <source>
        <dbReference type="SAM" id="MobiDB-lite"/>
    </source>
</evidence>
<dbReference type="GO" id="GO:0005096">
    <property type="term" value="F:GTPase activator activity"/>
    <property type="evidence" value="ECO:0007669"/>
    <property type="project" value="UniProtKB-KW"/>
</dbReference>
<dbReference type="SMART" id="SM00456">
    <property type="entry name" value="WW"/>
    <property type="match status" value="1"/>
</dbReference>
<dbReference type="Pfam" id="PF00397">
    <property type="entry name" value="WW"/>
    <property type="match status" value="1"/>
</dbReference>
<comment type="caution">
    <text evidence="4">The sequence shown here is derived from an EMBL/GenBank/DDBJ whole genome shotgun (WGS) entry which is preliminary data.</text>
</comment>
<dbReference type="AlphaFoldDB" id="A0A0P7WL86"/>
<reference evidence="4 5" key="1">
    <citation type="submission" date="2015-08" db="EMBL/GenBank/DDBJ databases">
        <title>The genome of the Asian arowana (Scleropages formosus).</title>
        <authorList>
            <person name="Tan M.H."/>
            <person name="Gan H.M."/>
            <person name="Croft L.J."/>
            <person name="Austin C.M."/>
        </authorList>
    </citation>
    <scope>NUCLEOTIDE SEQUENCE [LARGE SCALE GENOMIC DNA]</scope>
    <source>
        <strain evidence="4">Aro1</strain>
    </source>
</reference>
<feature type="region of interest" description="Disordered" evidence="2">
    <location>
        <begin position="67"/>
        <end position="128"/>
    </location>
</feature>
<dbReference type="PANTHER" id="PTHR23176">
    <property type="entry name" value="RHO/RAC/CDC GTPASE-ACTIVATING PROTEIN"/>
    <property type="match status" value="1"/>
</dbReference>
<sequence length="233" mass="25431">MAARSYIPQHSLLESPLYSGLQEVKRRQAEPPGPAPGQRPLQVLDLWEQYVDPTSGRCFYVNSVTQERSWKPPRRARNRISNQASPVQGGTFPRESNHLSLTSPNSGNGSATMHRDVQRPASSDALGSASLSLDDIQLRNSTPLRGCAQLGQSQTKRCMDFSSHASGVALGHRFPAESPDCSENVTPELEKAGLLNKTKIAEGGRKLRSDTFILASGFERSEAGLFGPMRRAC</sequence>
<evidence type="ECO:0000256" key="1">
    <source>
        <dbReference type="ARBA" id="ARBA00022468"/>
    </source>
</evidence>
<dbReference type="CDD" id="cd00201">
    <property type="entry name" value="WW"/>
    <property type="match status" value="1"/>
</dbReference>
<dbReference type="PROSITE" id="PS50020">
    <property type="entry name" value="WW_DOMAIN_2"/>
    <property type="match status" value="1"/>
</dbReference>
<keyword evidence="1" id="KW-0343">GTPase activation</keyword>
<feature type="compositionally biased region" description="Polar residues" evidence="2">
    <location>
        <begin position="98"/>
        <end position="111"/>
    </location>
</feature>
<dbReference type="EMBL" id="JARO02007014">
    <property type="protein sequence ID" value="KPP64474.1"/>
    <property type="molecule type" value="Genomic_DNA"/>
</dbReference>
<dbReference type="GO" id="GO:0005737">
    <property type="term" value="C:cytoplasm"/>
    <property type="evidence" value="ECO:0007669"/>
    <property type="project" value="TreeGrafter"/>
</dbReference>
<dbReference type="InterPro" id="IPR036020">
    <property type="entry name" value="WW_dom_sf"/>
</dbReference>
<protein>
    <recommendedName>
        <fullName evidence="3">WW domain-containing protein</fullName>
    </recommendedName>
</protein>
<dbReference type="Proteomes" id="UP000034805">
    <property type="component" value="Unassembled WGS sequence"/>
</dbReference>
<gene>
    <name evidence="4" type="ORF">Z043_117175</name>
</gene>
<dbReference type="InterPro" id="IPR001202">
    <property type="entry name" value="WW_dom"/>
</dbReference>